<protein>
    <submittedName>
        <fullName evidence="4">MCE family protein</fullName>
    </submittedName>
</protein>
<feature type="domain" description="Mce/MlaD" evidence="2">
    <location>
        <begin position="39"/>
        <end position="114"/>
    </location>
</feature>
<reference evidence="4 5" key="1">
    <citation type="submission" date="2020-02" db="EMBL/GenBank/DDBJ databases">
        <title>Whole-genome analyses of novel actinobacteria.</title>
        <authorList>
            <person name="Sahin N."/>
            <person name="Tatar D."/>
        </authorList>
    </citation>
    <scope>NUCLEOTIDE SEQUENCE [LARGE SCALE GENOMIC DNA]</scope>
    <source>
        <strain evidence="4 5">SB3404</strain>
    </source>
</reference>
<organism evidence="4 5">
    <name type="scientific">Streptomyces boncukensis</name>
    <dbReference type="NCBI Taxonomy" id="2711219"/>
    <lineage>
        <taxon>Bacteria</taxon>
        <taxon>Bacillati</taxon>
        <taxon>Actinomycetota</taxon>
        <taxon>Actinomycetes</taxon>
        <taxon>Kitasatosporales</taxon>
        <taxon>Streptomycetaceae</taxon>
        <taxon>Streptomyces</taxon>
    </lineage>
</organism>
<dbReference type="AlphaFoldDB" id="A0A6G4X0X5"/>
<dbReference type="PANTHER" id="PTHR33371:SF17">
    <property type="entry name" value="MCE-FAMILY PROTEIN MCE1B"/>
    <property type="match status" value="1"/>
</dbReference>
<evidence type="ECO:0000259" key="2">
    <source>
        <dbReference type="Pfam" id="PF02470"/>
    </source>
</evidence>
<gene>
    <name evidence="4" type="ORF">G5C65_23120</name>
</gene>
<evidence type="ECO:0000313" key="4">
    <source>
        <dbReference type="EMBL" id="NGO71199.1"/>
    </source>
</evidence>
<dbReference type="NCBIfam" id="TIGR00996">
    <property type="entry name" value="Mtu_fam_mce"/>
    <property type="match status" value="1"/>
</dbReference>
<dbReference type="RefSeq" id="WP_165300840.1">
    <property type="nucleotide sequence ID" value="NZ_JAAKZZ010000273.1"/>
</dbReference>
<feature type="region of interest" description="Disordered" evidence="1">
    <location>
        <begin position="324"/>
        <end position="343"/>
    </location>
</feature>
<accession>A0A6G4X0X5</accession>
<dbReference type="EMBL" id="JAAKZZ010000273">
    <property type="protein sequence ID" value="NGO71199.1"/>
    <property type="molecule type" value="Genomic_DNA"/>
</dbReference>
<dbReference type="InterPro" id="IPR005693">
    <property type="entry name" value="Mce"/>
</dbReference>
<comment type="caution">
    <text evidence="4">The sequence shown here is derived from an EMBL/GenBank/DDBJ whole genome shotgun (WGS) entry which is preliminary data.</text>
</comment>
<dbReference type="InterPro" id="IPR024516">
    <property type="entry name" value="Mce_C"/>
</dbReference>
<evidence type="ECO:0000259" key="3">
    <source>
        <dbReference type="Pfam" id="PF11887"/>
    </source>
</evidence>
<evidence type="ECO:0000256" key="1">
    <source>
        <dbReference type="SAM" id="MobiDB-lite"/>
    </source>
</evidence>
<dbReference type="GO" id="GO:0051701">
    <property type="term" value="P:biological process involved in interaction with host"/>
    <property type="evidence" value="ECO:0007669"/>
    <property type="project" value="TreeGrafter"/>
</dbReference>
<dbReference type="Pfam" id="PF02470">
    <property type="entry name" value="MlaD"/>
    <property type="match status" value="1"/>
</dbReference>
<name>A0A6G4X0X5_9ACTN</name>
<proteinExistence type="predicted"/>
<evidence type="ECO:0000313" key="5">
    <source>
        <dbReference type="Proteomes" id="UP000477722"/>
    </source>
</evidence>
<dbReference type="InterPro" id="IPR003399">
    <property type="entry name" value="Mce/MlaD"/>
</dbReference>
<dbReference type="InterPro" id="IPR052336">
    <property type="entry name" value="MlaD_Phospholipid_Transporter"/>
</dbReference>
<sequence>MTRTSLTGPVLKSLAFVLVTALATGMLALSVAGTSVGSTNRYKAWFTDTTGLIEGDSVRIGGVEVGEVTSIEVVQRRYAQVEFTVAEDRALPASATASVKYLNMVGQRYLALRRGTGEVGRTLRPGATIPLERTTPALDLTQLFNGFRPLFQGLSPRQTNELAGSLVQVLQGEGGTVTGLVRTIGSLTTTLARKDHVIGEVVDNLNTVLGTVNRREKKFSGLITTLERLVDGFAEDRKPIGEAVDAMGSLSASTSGLLRDGRAPLKRNIREVSRLSGNLADSAPQVENFLRRTPRKMRAIGRTASYGSWLNLYLCEARVTGVTTGDGSPPPTGVALTDARCRP</sequence>
<keyword evidence="5" id="KW-1185">Reference proteome</keyword>
<dbReference type="GO" id="GO:0005576">
    <property type="term" value="C:extracellular region"/>
    <property type="evidence" value="ECO:0007669"/>
    <property type="project" value="TreeGrafter"/>
</dbReference>
<dbReference type="PANTHER" id="PTHR33371">
    <property type="entry name" value="INTERMEMBRANE PHOSPHOLIPID TRANSPORT SYSTEM BINDING PROTEIN MLAD-RELATED"/>
    <property type="match status" value="1"/>
</dbReference>
<feature type="domain" description="Mammalian cell entry C-terminal" evidence="3">
    <location>
        <begin position="121"/>
        <end position="317"/>
    </location>
</feature>
<dbReference type="Proteomes" id="UP000477722">
    <property type="component" value="Unassembled WGS sequence"/>
</dbReference>
<dbReference type="Pfam" id="PF11887">
    <property type="entry name" value="Mce4_CUP1"/>
    <property type="match status" value="1"/>
</dbReference>